<dbReference type="InterPro" id="IPR007117">
    <property type="entry name" value="Expansin_CBD"/>
</dbReference>
<evidence type="ECO:0000313" key="10">
    <source>
        <dbReference type="EMBL" id="KAK9916962.1"/>
    </source>
</evidence>
<dbReference type="InterPro" id="IPR002963">
    <property type="entry name" value="Expansin"/>
</dbReference>
<dbReference type="Gene3D" id="2.40.40.10">
    <property type="entry name" value="RlpA-like domain"/>
    <property type="match status" value="1"/>
</dbReference>
<keyword evidence="4" id="KW-0134">Cell wall</keyword>
<dbReference type="EMBL" id="JALJOT010000003">
    <property type="protein sequence ID" value="KAK9916962.1"/>
    <property type="molecule type" value="Genomic_DNA"/>
</dbReference>
<keyword evidence="4" id="KW-0964">Secreted</keyword>
<dbReference type="InterPro" id="IPR036749">
    <property type="entry name" value="Expansin_CBD_sf"/>
</dbReference>
<dbReference type="InterPro" id="IPR009009">
    <property type="entry name" value="RlpA-like_DPBB"/>
</dbReference>
<reference evidence="10 11" key="1">
    <citation type="journal article" date="2024" name="Nat. Commun.">
        <title>Phylogenomics reveals the evolutionary origins of lichenization in chlorophyte algae.</title>
        <authorList>
            <person name="Puginier C."/>
            <person name="Libourel C."/>
            <person name="Otte J."/>
            <person name="Skaloud P."/>
            <person name="Haon M."/>
            <person name="Grisel S."/>
            <person name="Petersen M."/>
            <person name="Berrin J.G."/>
            <person name="Delaux P.M."/>
            <person name="Dal Grande F."/>
            <person name="Keller J."/>
        </authorList>
    </citation>
    <scope>NUCLEOTIDE SEQUENCE [LARGE SCALE GENOMIC DNA]</scope>
    <source>
        <strain evidence="10 11">SAG 216-7</strain>
    </source>
</reference>
<evidence type="ECO:0000256" key="4">
    <source>
        <dbReference type="ARBA" id="ARBA00022512"/>
    </source>
</evidence>
<gene>
    <name evidence="10" type="ORF">WJX75_009263</name>
</gene>
<evidence type="ECO:0000256" key="7">
    <source>
        <dbReference type="SAM" id="MobiDB-lite"/>
    </source>
</evidence>
<dbReference type="Proteomes" id="UP001491310">
    <property type="component" value="Unassembled WGS sequence"/>
</dbReference>
<dbReference type="Pfam" id="PF01357">
    <property type="entry name" value="Expansin_C"/>
    <property type="match status" value="1"/>
</dbReference>
<dbReference type="CDD" id="cd22271">
    <property type="entry name" value="DPBB_EXP_N-like"/>
    <property type="match status" value="1"/>
</dbReference>
<feature type="compositionally biased region" description="Pro residues" evidence="7">
    <location>
        <begin position="242"/>
        <end position="261"/>
    </location>
</feature>
<dbReference type="InterPro" id="IPR007112">
    <property type="entry name" value="Expansin/allergen_DPBB_dom"/>
</dbReference>
<dbReference type="Gene3D" id="2.60.40.760">
    <property type="entry name" value="Expansin, cellulose-binding-like domain"/>
    <property type="match status" value="1"/>
</dbReference>
<dbReference type="InterPro" id="IPR036908">
    <property type="entry name" value="RlpA-like_sf"/>
</dbReference>
<feature type="domain" description="Expansin-like CBD" evidence="9">
    <location>
        <begin position="138"/>
        <end position="197"/>
    </location>
</feature>
<dbReference type="SUPFAM" id="SSF50685">
    <property type="entry name" value="Barwin-like endoglucanases"/>
    <property type="match status" value="1"/>
</dbReference>
<accession>A0ABR2YZ78</accession>
<comment type="caution">
    <text evidence="10">The sequence shown here is derived from an EMBL/GenBank/DDBJ whole genome shotgun (WGS) entry which is preliminary data.</text>
</comment>
<keyword evidence="5" id="KW-0732">Signal</keyword>
<dbReference type="InterPro" id="IPR007118">
    <property type="entry name" value="Expan_Lol_pI"/>
</dbReference>
<proteinExistence type="inferred from homology"/>
<evidence type="ECO:0000256" key="6">
    <source>
        <dbReference type="ARBA" id="ARBA00023136"/>
    </source>
</evidence>
<keyword evidence="11" id="KW-1185">Reference proteome</keyword>
<comment type="subcellular location">
    <subcellularLocation>
        <location evidence="1">Membrane</location>
        <topology evidence="1">Peripheral membrane protein</topology>
    </subcellularLocation>
    <subcellularLocation>
        <location evidence="2">Secreted</location>
        <location evidence="2">Cell wall</location>
    </subcellularLocation>
</comment>
<comment type="similarity">
    <text evidence="3">Belongs to the expansin family. Expansin A subfamily.</text>
</comment>
<protein>
    <recommendedName>
        <fullName evidence="12">Expansin-like EG45 domain-containing protein</fullName>
    </recommendedName>
</protein>
<evidence type="ECO:0000256" key="5">
    <source>
        <dbReference type="ARBA" id="ARBA00022729"/>
    </source>
</evidence>
<evidence type="ECO:0000259" key="8">
    <source>
        <dbReference type="PROSITE" id="PS50842"/>
    </source>
</evidence>
<name>A0ABR2YZ78_9CHLO</name>
<evidence type="ECO:0000256" key="2">
    <source>
        <dbReference type="ARBA" id="ARBA00004191"/>
    </source>
</evidence>
<dbReference type="PROSITE" id="PS50843">
    <property type="entry name" value="EXPANSIN_CBD"/>
    <property type="match status" value="1"/>
</dbReference>
<dbReference type="Pfam" id="PF03330">
    <property type="entry name" value="DPBB_1"/>
    <property type="match status" value="1"/>
</dbReference>
<evidence type="ECO:0008006" key="12">
    <source>
        <dbReference type="Google" id="ProtNLM"/>
    </source>
</evidence>
<evidence type="ECO:0000259" key="9">
    <source>
        <dbReference type="PROSITE" id="PS50843"/>
    </source>
</evidence>
<evidence type="ECO:0000256" key="3">
    <source>
        <dbReference type="ARBA" id="ARBA00005392"/>
    </source>
</evidence>
<dbReference type="SUPFAM" id="SSF49590">
    <property type="entry name" value="PHL pollen allergen"/>
    <property type="match status" value="1"/>
</dbReference>
<sequence length="261" mass="28102">MDPYSPSYGTKDGACGYYQLDKTKWPYWSVGALTPTNFFSKQGPAKACGECFEIWCQPGSPVGDCNPNPNQRRVTIMISDVCEPCNPGGDNQIDLQALTFLKIAPWYGGRINIKYRRVDCTPPSSIKLQLLNVNGDGLWLLMTVQEVAGTGSISHVEVKGYDGDSWVGLSNHWGAAWEIANAPNYPLDIRIVNDKGQEPPVTVFAGPTQAPNGCSDPEVSAFSLDVNAQTPQASNGGIPMCNAPPPPPANPPPMLPPAVLR</sequence>
<evidence type="ECO:0000256" key="1">
    <source>
        <dbReference type="ARBA" id="ARBA00004170"/>
    </source>
</evidence>
<keyword evidence="6" id="KW-0472">Membrane</keyword>
<dbReference type="PRINTS" id="PR01225">
    <property type="entry name" value="EXPANSNFAMLY"/>
</dbReference>
<organism evidence="10 11">
    <name type="scientific">Coccomyxa subellipsoidea</name>
    <dbReference type="NCBI Taxonomy" id="248742"/>
    <lineage>
        <taxon>Eukaryota</taxon>
        <taxon>Viridiplantae</taxon>
        <taxon>Chlorophyta</taxon>
        <taxon>core chlorophytes</taxon>
        <taxon>Trebouxiophyceae</taxon>
        <taxon>Trebouxiophyceae incertae sedis</taxon>
        <taxon>Coccomyxaceae</taxon>
        <taxon>Coccomyxa</taxon>
    </lineage>
</organism>
<feature type="region of interest" description="Disordered" evidence="7">
    <location>
        <begin position="233"/>
        <end position="261"/>
    </location>
</feature>
<feature type="domain" description="Expansin-like EG45" evidence="8">
    <location>
        <begin position="12"/>
        <end position="125"/>
    </location>
</feature>
<dbReference type="PROSITE" id="PS50842">
    <property type="entry name" value="EXPANSIN_EG45"/>
    <property type="match status" value="1"/>
</dbReference>
<dbReference type="PANTHER" id="PTHR31867">
    <property type="entry name" value="EXPANSIN-A15"/>
    <property type="match status" value="1"/>
</dbReference>
<evidence type="ECO:0000313" key="11">
    <source>
        <dbReference type="Proteomes" id="UP001491310"/>
    </source>
</evidence>